<feature type="compositionally biased region" description="Polar residues" evidence="3">
    <location>
        <begin position="274"/>
        <end position="297"/>
    </location>
</feature>
<feature type="compositionally biased region" description="Polar residues" evidence="3">
    <location>
        <begin position="578"/>
        <end position="589"/>
    </location>
</feature>
<evidence type="ECO:0000256" key="3">
    <source>
        <dbReference type="SAM" id="MobiDB-lite"/>
    </source>
</evidence>
<sequence length="852" mass="95952">MVQNVEPSQNTFRAFSIAVVGIPHTRVGEFVERLSVVTKATHVTSNGQPWQTYQLYLRDQQCFVRIYMVNESDILHVTDRPVHLRVTPDSDGLILCYDVANRASFLDMLDLLAAENQTTTALVGWQMDHKEMREVESELGAKLAGVFNVHYSEVRWDLVEAGAGLMMIIRSLVIQIVKKKDAAQPEVPDPSTDPKYTMLRTQLKKLRESTGSLRPPSLLASQQRELHRASQASVQELGLYPMPHLRTPSEMAEEQRELTLSADRATPSPHPSVSAHSQDAAQTSAARTESPHPSTAGTERGANTDKRPRLPSVDTDVRRRSRRTDISEISSEDTMPDDPFLQSYDSFASKNWKHLSSNADDSTLSVISGSSGTGRLGFALDELIERLTSPHAHDMEFVKVFLMLYRKFMRPSELLDRLMDRFDAMEDKDDETQARGGPINAVQLRVCNVLIHWCNDYWCDFHSDIMRFTMHVFLEICSSRPAYAAICQKLGSLVFREPPSDAERELSDWGLTDVMDVARSPSVSSPHSGYDDSTLEEHARSVHQRLSGSKSSEDFGGKRSGYGDAENASARSFDRRSANSNTTSMSSHSDGTEHGSIYGSNLTAAGVSFLELDNEDIAKQLNILEAEIFSRIKPRDLLQHIWSRTHKGRHAASVAASIGHFNFISSWVTTRILAQRKVKTRAQVLGKFMKIAQVLRNSNNYNTLMAVLAGINSGAILRLRQTRKFLQDRQSYRNHQALEKLMSSDKSFALYRQALRQSELPCIPYLGVFLRDLVYIDENKDKRPDGSINLPKFLLMGDVILMIQNFQQVPYDVVRNPYIATLILSQPVMSEEQSYERSLELEPRTASTSPHR</sequence>
<name>A0A507DZE0_9FUNG</name>
<feature type="region of interest" description="Disordered" evidence="3">
    <location>
        <begin position="520"/>
        <end position="593"/>
    </location>
</feature>
<keyword evidence="1 2" id="KW-0344">Guanine-nucleotide releasing factor</keyword>
<evidence type="ECO:0008006" key="8">
    <source>
        <dbReference type="Google" id="ProtNLM"/>
    </source>
</evidence>
<evidence type="ECO:0000313" key="7">
    <source>
        <dbReference type="Proteomes" id="UP000318582"/>
    </source>
</evidence>
<dbReference type="InterPro" id="IPR000651">
    <property type="entry name" value="Ras-like_Gua-exchang_fac_N"/>
</dbReference>
<dbReference type="PROSITE" id="PS50212">
    <property type="entry name" value="RASGEF_NTER"/>
    <property type="match status" value="1"/>
</dbReference>
<dbReference type="GO" id="GO:0007265">
    <property type="term" value="P:Ras protein signal transduction"/>
    <property type="evidence" value="ECO:0007669"/>
    <property type="project" value="TreeGrafter"/>
</dbReference>
<feature type="domain" description="N-terminal Ras-GEF" evidence="5">
    <location>
        <begin position="371"/>
        <end position="498"/>
    </location>
</feature>
<organism evidence="6 7">
    <name type="scientific">Powellomyces hirtus</name>
    <dbReference type="NCBI Taxonomy" id="109895"/>
    <lineage>
        <taxon>Eukaryota</taxon>
        <taxon>Fungi</taxon>
        <taxon>Fungi incertae sedis</taxon>
        <taxon>Chytridiomycota</taxon>
        <taxon>Chytridiomycota incertae sedis</taxon>
        <taxon>Chytridiomycetes</taxon>
        <taxon>Spizellomycetales</taxon>
        <taxon>Powellomycetaceae</taxon>
        <taxon>Powellomyces</taxon>
    </lineage>
</organism>
<dbReference type="Gene3D" id="1.20.870.10">
    <property type="entry name" value="Son of sevenless (SoS) protein Chain: S domain 1"/>
    <property type="match status" value="1"/>
</dbReference>
<evidence type="ECO:0000313" key="6">
    <source>
        <dbReference type="EMBL" id="TPX56762.1"/>
    </source>
</evidence>
<protein>
    <recommendedName>
        <fullName evidence="8">Ras-GEF domain-containing protein</fullName>
    </recommendedName>
</protein>
<dbReference type="CDD" id="cd00155">
    <property type="entry name" value="RasGEF"/>
    <property type="match status" value="1"/>
</dbReference>
<feature type="compositionally biased region" description="Basic and acidic residues" evidence="3">
    <location>
        <begin position="315"/>
        <end position="326"/>
    </location>
</feature>
<dbReference type="Proteomes" id="UP000318582">
    <property type="component" value="Unassembled WGS sequence"/>
</dbReference>
<dbReference type="SUPFAM" id="SSF52540">
    <property type="entry name" value="P-loop containing nucleoside triphosphate hydrolases"/>
    <property type="match status" value="1"/>
</dbReference>
<evidence type="ECO:0000259" key="4">
    <source>
        <dbReference type="PROSITE" id="PS50009"/>
    </source>
</evidence>
<dbReference type="Pfam" id="PF00071">
    <property type="entry name" value="Ras"/>
    <property type="match status" value="1"/>
</dbReference>
<dbReference type="SUPFAM" id="SSF48366">
    <property type="entry name" value="Ras GEF"/>
    <property type="match status" value="1"/>
</dbReference>
<dbReference type="Gene3D" id="3.40.50.300">
    <property type="entry name" value="P-loop containing nucleotide triphosphate hydrolases"/>
    <property type="match status" value="1"/>
</dbReference>
<dbReference type="InterPro" id="IPR036964">
    <property type="entry name" value="RASGEF_cat_dom_sf"/>
</dbReference>
<dbReference type="GO" id="GO:0005525">
    <property type="term" value="F:GTP binding"/>
    <property type="evidence" value="ECO:0007669"/>
    <property type="project" value="InterPro"/>
</dbReference>
<dbReference type="PANTHER" id="PTHR23113:SF348">
    <property type="entry name" value="GUANYL-NUCLEOTIDE EXCHANGE FACTOR RASGEF, PUTATIVE (AFU_ORTHOLOGUE AFUA_1G04700)-RELATED"/>
    <property type="match status" value="1"/>
</dbReference>
<feature type="region of interest" description="Disordered" evidence="3">
    <location>
        <begin position="207"/>
        <end position="340"/>
    </location>
</feature>
<dbReference type="SMART" id="SM00229">
    <property type="entry name" value="RasGEFN"/>
    <property type="match status" value="1"/>
</dbReference>
<evidence type="ECO:0000256" key="1">
    <source>
        <dbReference type="ARBA" id="ARBA00022658"/>
    </source>
</evidence>
<dbReference type="InterPro" id="IPR027417">
    <property type="entry name" value="P-loop_NTPase"/>
</dbReference>
<dbReference type="AlphaFoldDB" id="A0A507DZE0"/>
<dbReference type="GO" id="GO:0005085">
    <property type="term" value="F:guanyl-nucleotide exchange factor activity"/>
    <property type="evidence" value="ECO:0007669"/>
    <property type="project" value="UniProtKB-KW"/>
</dbReference>
<dbReference type="EMBL" id="QEAQ01000065">
    <property type="protein sequence ID" value="TPX56762.1"/>
    <property type="molecule type" value="Genomic_DNA"/>
</dbReference>
<dbReference type="InterPro" id="IPR001806">
    <property type="entry name" value="Small_GTPase"/>
</dbReference>
<dbReference type="GO" id="GO:0005886">
    <property type="term" value="C:plasma membrane"/>
    <property type="evidence" value="ECO:0007669"/>
    <property type="project" value="TreeGrafter"/>
</dbReference>
<gene>
    <name evidence="6" type="ORF">PhCBS80983_g04284</name>
</gene>
<evidence type="ECO:0000256" key="2">
    <source>
        <dbReference type="PROSITE-ProRule" id="PRU00168"/>
    </source>
</evidence>
<dbReference type="InterPro" id="IPR023578">
    <property type="entry name" value="Ras_GEF_dom_sf"/>
</dbReference>
<dbReference type="Pfam" id="PF00617">
    <property type="entry name" value="RasGEF"/>
    <property type="match status" value="1"/>
</dbReference>
<dbReference type="GO" id="GO:0003924">
    <property type="term" value="F:GTPase activity"/>
    <property type="evidence" value="ECO:0007669"/>
    <property type="project" value="InterPro"/>
</dbReference>
<dbReference type="PANTHER" id="PTHR23113">
    <property type="entry name" value="GUANINE NUCLEOTIDE EXCHANGE FACTOR"/>
    <property type="match status" value="1"/>
</dbReference>
<dbReference type="InterPro" id="IPR001895">
    <property type="entry name" value="RASGEF_cat_dom"/>
</dbReference>
<dbReference type="STRING" id="109895.A0A507DZE0"/>
<feature type="domain" description="Ras-GEF" evidence="4">
    <location>
        <begin position="613"/>
        <end position="844"/>
    </location>
</feature>
<dbReference type="InterPro" id="IPR008937">
    <property type="entry name" value="Ras-like_GEF"/>
</dbReference>
<dbReference type="Pfam" id="PF00618">
    <property type="entry name" value="RasGEF_N"/>
    <property type="match status" value="1"/>
</dbReference>
<keyword evidence="7" id="KW-1185">Reference proteome</keyword>
<evidence type="ECO:0000259" key="5">
    <source>
        <dbReference type="PROSITE" id="PS50212"/>
    </source>
</evidence>
<dbReference type="PROSITE" id="PS50009">
    <property type="entry name" value="RASGEF_CAT"/>
    <property type="match status" value="1"/>
</dbReference>
<accession>A0A507DZE0</accession>
<comment type="caution">
    <text evidence="6">The sequence shown here is derived from an EMBL/GenBank/DDBJ whole genome shotgun (WGS) entry which is preliminary data.</text>
</comment>
<dbReference type="CDD" id="cd06224">
    <property type="entry name" value="REM"/>
    <property type="match status" value="1"/>
</dbReference>
<dbReference type="Gene3D" id="1.10.840.10">
    <property type="entry name" value="Ras guanine-nucleotide exchange factors catalytic domain"/>
    <property type="match status" value="1"/>
</dbReference>
<proteinExistence type="predicted"/>
<dbReference type="SMART" id="SM00147">
    <property type="entry name" value="RasGEF"/>
    <property type="match status" value="1"/>
</dbReference>
<reference evidence="6 7" key="1">
    <citation type="journal article" date="2019" name="Sci. Rep.">
        <title>Comparative genomics of chytrid fungi reveal insights into the obligate biotrophic and pathogenic lifestyle of Synchytrium endobioticum.</title>
        <authorList>
            <person name="van de Vossenberg B.T.L.H."/>
            <person name="Warris S."/>
            <person name="Nguyen H.D.T."/>
            <person name="van Gent-Pelzer M.P.E."/>
            <person name="Joly D.L."/>
            <person name="van de Geest H.C."/>
            <person name="Bonants P.J.M."/>
            <person name="Smith D.S."/>
            <person name="Levesque C.A."/>
            <person name="van der Lee T.A.J."/>
        </authorList>
    </citation>
    <scope>NUCLEOTIDE SEQUENCE [LARGE SCALE GENOMIC DNA]</scope>
    <source>
        <strain evidence="6 7">CBS 809.83</strain>
    </source>
</reference>